<evidence type="ECO:0000256" key="1">
    <source>
        <dbReference type="SAM" id="MobiDB-lite"/>
    </source>
</evidence>
<organism evidence="2 3">
    <name type="scientific">Burkholderia ubonensis</name>
    <dbReference type="NCBI Taxonomy" id="101571"/>
    <lineage>
        <taxon>Bacteria</taxon>
        <taxon>Pseudomonadati</taxon>
        <taxon>Pseudomonadota</taxon>
        <taxon>Betaproteobacteria</taxon>
        <taxon>Burkholderiales</taxon>
        <taxon>Burkholderiaceae</taxon>
        <taxon>Burkholderia</taxon>
        <taxon>Burkholderia cepacia complex</taxon>
    </lineage>
</organism>
<dbReference type="EMBL" id="LPAD01000071">
    <property type="protein sequence ID" value="KVN83513.1"/>
    <property type="molecule type" value="Genomic_DNA"/>
</dbReference>
<evidence type="ECO:0000313" key="3">
    <source>
        <dbReference type="Proteomes" id="UP000057910"/>
    </source>
</evidence>
<reference evidence="2 3" key="1">
    <citation type="submission" date="2015-11" db="EMBL/GenBank/DDBJ databases">
        <title>Expanding the genomic diversity of Burkholderia species for the development of highly accurate diagnostics.</title>
        <authorList>
            <person name="Sahl J."/>
            <person name="Keim P."/>
            <person name="Wagner D."/>
        </authorList>
    </citation>
    <scope>NUCLEOTIDE SEQUENCE [LARGE SCALE GENOMIC DNA]</scope>
    <source>
        <strain evidence="2 3">MSMB1585WGS</strain>
    </source>
</reference>
<dbReference type="AlphaFoldDB" id="A0ABD4E074"/>
<gene>
    <name evidence="2" type="ORF">WJ68_16515</name>
</gene>
<dbReference type="Proteomes" id="UP000057910">
    <property type="component" value="Unassembled WGS sequence"/>
</dbReference>
<feature type="region of interest" description="Disordered" evidence="1">
    <location>
        <begin position="78"/>
        <end position="97"/>
    </location>
</feature>
<protein>
    <submittedName>
        <fullName evidence="2">Uncharacterized protein</fullName>
    </submittedName>
</protein>
<dbReference type="RefSeq" id="WP_060040419.1">
    <property type="nucleotide sequence ID" value="NZ_LPAD01000071.1"/>
</dbReference>
<feature type="compositionally biased region" description="Acidic residues" evidence="1">
    <location>
        <begin position="83"/>
        <end position="96"/>
    </location>
</feature>
<name>A0ABD4E074_9BURK</name>
<proteinExistence type="predicted"/>
<accession>A0ABD4E074</accession>
<comment type="caution">
    <text evidence="2">The sequence shown here is derived from an EMBL/GenBank/DDBJ whole genome shotgun (WGS) entry which is preliminary data.</text>
</comment>
<evidence type="ECO:0000313" key="2">
    <source>
        <dbReference type="EMBL" id="KVN83513.1"/>
    </source>
</evidence>
<sequence length="394" mass="42151">MILTTYTIATPAGVFQANWDEDEEIPVSYTGDEEAIAFFRAHLELATPSGADGALVRFDALEPDDFDFFQADGITVLDPLPDPLDDQPNADDDTDTPDMQMQTIYDSASDADTFTLIGEGAQLLASLDENSDSFFADLGRLREIVLALGGAAPAVEPSHSEQYESYRRAIEEAQTAGTLASMPGLLEQIRVDARLNDGEAEELLALAADEESAPVIEPPAAVASTTSPLSDEIMQKYIAIAADSIEKLRRIDVYRVLDALPADNPDGMTRAMLATWIATKRPDLAKEVTDVMAEEWPGDAWAAPAAEPAVTVTDPLPEGVTVVPPIAPAENGNRAADLDFLKSVTAQTIDMMADGVAERIETTLGAYPGDTEIEATVREAVASYTDHMTKAIGA</sequence>